<organism evidence="2 3">
    <name type="scientific">Nocardioides marmorisolisilvae</name>
    <dbReference type="NCBI Taxonomy" id="1542737"/>
    <lineage>
        <taxon>Bacteria</taxon>
        <taxon>Bacillati</taxon>
        <taxon>Actinomycetota</taxon>
        <taxon>Actinomycetes</taxon>
        <taxon>Propionibacteriales</taxon>
        <taxon>Nocardioidaceae</taxon>
        <taxon>Nocardioides</taxon>
    </lineage>
</organism>
<reference evidence="2 3" key="1">
    <citation type="submission" date="2018-11" db="EMBL/GenBank/DDBJ databases">
        <authorList>
            <person name="Li F."/>
        </authorList>
    </citation>
    <scope>NUCLEOTIDE SEQUENCE [LARGE SCALE GENOMIC DNA]</scope>
    <source>
        <strain evidence="2 3">KIS18-7</strain>
    </source>
</reference>
<dbReference type="InterPro" id="IPR022062">
    <property type="entry name" value="DUF3618"/>
</dbReference>
<evidence type="ECO:0000313" key="3">
    <source>
        <dbReference type="Proteomes" id="UP000277094"/>
    </source>
</evidence>
<proteinExistence type="predicted"/>
<dbReference type="Pfam" id="PF12277">
    <property type="entry name" value="DUF3618"/>
    <property type="match status" value="1"/>
</dbReference>
<sequence length="83" mass="9065">MVVADRNLSSIESDIEQTRARLASTIDQLAYRTSPKTIAKREVNSIKGFFVDANGPRTDNIIKVAGGVVGFVVVFSLIRKIAK</sequence>
<evidence type="ECO:0000256" key="1">
    <source>
        <dbReference type="SAM" id="Phobius"/>
    </source>
</evidence>
<keyword evidence="1" id="KW-0472">Membrane</keyword>
<keyword evidence="1" id="KW-1133">Transmembrane helix</keyword>
<keyword evidence="1" id="KW-0812">Transmembrane</keyword>
<keyword evidence="3" id="KW-1185">Reference proteome</keyword>
<dbReference type="OrthoDB" id="5149496at2"/>
<comment type="caution">
    <text evidence="2">The sequence shown here is derived from an EMBL/GenBank/DDBJ whole genome shotgun (WGS) entry which is preliminary data.</text>
</comment>
<name>A0A3N0DTK4_9ACTN</name>
<dbReference type="Proteomes" id="UP000277094">
    <property type="component" value="Unassembled WGS sequence"/>
</dbReference>
<evidence type="ECO:0000313" key="2">
    <source>
        <dbReference type="EMBL" id="RNL78733.1"/>
    </source>
</evidence>
<protein>
    <submittedName>
        <fullName evidence="2">DUF3618 domain-containing protein</fullName>
    </submittedName>
</protein>
<feature type="transmembrane region" description="Helical" evidence="1">
    <location>
        <begin position="61"/>
        <end position="78"/>
    </location>
</feature>
<dbReference type="AlphaFoldDB" id="A0A3N0DTK4"/>
<gene>
    <name evidence="2" type="ORF">EFL95_06545</name>
</gene>
<accession>A0A3N0DTK4</accession>
<dbReference type="EMBL" id="RJSG01000002">
    <property type="protein sequence ID" value="RNL78733.1"/>
    <property type="molecule type" value="Genomic_DNA"/>
</dbReference>